<reference evidence="5" key="1">
    <citation type="submission" date="2012-12" db="EMBL/GenBank/DDBJ databases">
        <authorList>
            <person name="Hellsten U."/>
            <person name="Grimwood J."/>
            <person name="Chapman J.A."/>
            <person name="Shapiro H."/>
            <person name="Aerts A."/>
            <person name="Otillar R.P."/>
            <person name="Terry A.Y."/>
            <person name="Boore J.L."/>
            <person name="Simakov O."/>
            <person name="Marletaz F."/>
            <person name="Cho S.-J."/>
            <person name="Edsinger-Gonzales E."/>
            <person name="Havlak P."/>
            <person name="Kuo D.-H."/>
            <person name="Larsson T."/>
            <person name="Lv J."/>
            <person name="Arendt D."/>
            <person name="Savage R."/>
            <person name="Osoegawa K."/>
            <person name="de Jong P."/>
            <person name="Lindberg D.R."/>
            <person name="Seaver E.C."/>
            <person name="Weisblat D.A."/>
            <person name="Putnam N.H."/>
            <person name="Grigoriev I.V."/>
            <person name="Rokhsar D.S."/>
        </authorList>
    </citation>
    <scope>NUCLEOTIDE SEQUENCE</scope>
</reference>
<dbReference type="EMBL" id="KB097563">
    <property type="protein sequence ID" value="ESN94784.1"/>
    <property type="molecule type" value="Genomic_DNA"/>
</dbReference>
<dbReference type="STRING" id="6412.T1EG65"/>
<dbReference type="FunFam" id="3.40.50.1820:FF:000901">
    <property type="entry name" value="Uncharacterized protein"/>
    <property type="match status" value="1"/>
</dbReference>
<evidence type="ECO:0000259" key="2">
    <source>
        <dbReference type="Pfam" id="PF00135"/>
    </source>
</evidence>
<dbReference type="InterPro" id="IPR029058">
    <property type="entry name" value="AB_hydrolase_fold"/>
</dbReference>
<dbReference type="RefSeq" id="XP_009027142.1">
    <property type="nucleotide sequence ID" value="XM_009028894.1"/>
</dbReference>
<dbReference type="EMBL" id="AMQM01007107">
    <property type="status" value="NOT_ANNOTATED_CDS"/>
    <property type="molecule type" value="Genomic_DNA"/>
</dbReference>
<dbReference type="HOGENOM" id="CLU_637083_0_0_1"/>
<name>T1EG65_HELRO</name>
<reference evidence="3 5" key="2">
    <citation type="journal article" date="2013" name="Nature">
        <title>Insights into bilaterian evolution from three spiralian genomes.</title>
        <authorList>
            <person name="Simakov O."/>
            <person name="Marletaz F."/>
            <person name="Cho S.J."/>
            <person name="Edsinger-Gonzales E."/>
            <person name="Havlak P."/>
            <person name="Hellsten U."/>
            <person name="Kuo D.H."/>
            <person name="Larsson T."/>
            <person name="Lv J."/>
            <person name="Arendt D."/>
            <person name="Savage R."/>
            <person name="Osoegawa K."/>
            <person name="de Jong P."/>
            <person name="Grimwood J."/>
            <person name="Chapman J.A."/>
            <person name="Shapiro H."/>
            <person name="Aerts A."/>
            <person name="Otillar R.P."/>
            <person name="Terry A.Y."/>
            <person name="Boore J.L."/>
            <person name="Grigoriev I.V."/>
            <person name="Lindberg D.R."/>
            <person name="Seaver E.C."/>
            <person name="Weisblat D.A."/>
            <person name="Putnam N.H."/>
            <person name="Rokhsar D.S."/>
        </authorList>
    </citation>
    <scope>NUCLEOTIDE SEQUENCE</scope>
</reference>
<evidence type="ECO:0000313" key="4">
    <source>
        <dbReference type="EnsemblMetazoa" id="HelroP115104"/>
    </source>
</evidence>
<dbReference type="OrthoDB" id="6846267at2759"/>
<reference evidence="4" key="3">
    <citation type="submission" date="2015-06" db="UniProtKB">
        <authorList>
            <consortium name="EnsemblMetazoa"/>
        </authorList>
    </citation>
    <scope>IDENTIFICATION</scope>
</reference>
<keyword evidence="5" id="KW-1185">Reference proteome</keyword>
<evidence type="ECO:0000313" key="5">
    <source>
        <dbReference type="Proteomes" id="UP000015101"/>
    </source>
</evidence>
<dbReference type="SUPFAM" id="SSF53474">
    <property type="entry name" value="alpha/beta-Hydrolases"/>
    <property type="match status" value="1"/>
</dbReference>
<dbReference type="EnsemblMetazoa" id="HelroT115104">
    <property type="protein sequence ID" value="HelroP115104"/>
    <property type="gene ID" value="HelroG115104"/>
</dbReference>
<dbReference type="OMA" id="FFMERDI"/>
<sequence>MHANNLIQEAILTATAILFFSILPVYGQWDPKKDDPQWDKPRIKRTVGADQKFPPWDAPLCPPHTAGYCLLPPYYPYDVIKRSVKNIGMVLGRSLAYMPYRYINLFLGVPYAKPPVYERRFMPPQDVGPNWDYGDPDWDASYYRDACPQELFRYQERYYTKRNMSEDCLHLNIFAPNLTDRPRNKNQNYPIMVLVVGDDYKDGDSMLYPAHLIARKEILVITFNYRLGALGFMTTLDSNSPGNYGLMDTLKVLKWIQMYITEFGGDPNKVTLVGHGSGAAMVGILMLSPQSYYKGKPLFHQAVLMSGSDLCDWATIGTIWNANAVTYTRDFGRLVGCGFDYDQDLAFLVRCLRGKHYEEVVNATASVQKRYGSLAGPFGPVVDGFILTDTPANLRASGKYMKIKVIAGITLDAGSYIVENLVKNIPTIEIE</sequence>
<accession>T1EG65</accession>
<comment type="similarity">
    <text evidence="1">Belongs to the type-B carboxylesterase/lipase family.</text>
</comment>
<dbReference type="InterPro" id="IPR002018">
    <property type="entry name" value="CarbesteraseB"/>
</dbReference>
<dbReference type="InParanoid" id="T1EG65"/>
<dbReference type="KEGG" id="hro:HELRODRAFT_115104"/>
<evidence type="ECO:0000313" key="3">
    <source>
        <dbReference type="EMBL" id="ESN94784.1"/>
    </source>
</evidence>
<dbReference type="Gene3D" id="3.40.50.1820">
    <property type="entry name" value="alpha/beta hydrolase"/>
    <property type="match status" value="1"/>
</dbReference>
<dbReference type="InterPro" id="IPR051093">
    <property type="entry name" value="Neuroligin/BSAL"/>
</dbReference>
<dbReference type="eggNOG" id="KOG1516">
    <property type="taxonomic scope" value="Eukaryota"/>
</dbReference>
<dbReference type="Pfam" id="PF00135">
    <property type="entry name" value="COesterase"/>
    <property type="match status" value="1"/>
</dbReference>
<organism evidence="4 5">
    <name type="scientific">Helobdella robusta</name>
    <name type="common">Californian leech</name>
    <dbReference type="NCBI Taxonomy" id="6412"/>
    <lineage>
        <taxon>Eukaryota</taxon>
        <taxon>Metazoa</taxon>
        <taxon>Spiralia</taxon>
        <taxon>Lophotrochozoa</taxon>
        <taxon>Annelida</taxon>
        <taxon>Clitellata</taxon>
        <taxon>Hirudinea</taxon>
        <taxon>Rhynchobdellida</taxon>
        <taxon>Glossiphoniidae</taxon>
        <taxon>Helobdella</taxon>
    </lineage>
</organism>
<proteinExistence type="inferred from homology"/>
<evidence type="ECO:0000256" key="1">
    <source>
        <dbReference type="ARBA" id="ARBA00005964"/>
    </source>
</evidence>
<dbReference type="CTD" id="20195567"/>
<dbReference type="GeneID" id="20195567"/>
<dbReference type="AlphaFoldDB" id="T1EG65"/>
<gene>
    <name evidence="4" type="primary">20195567</name>
    <name evidence="3" type="ORF">HELRODRAFT_115104</name>
</gene>
<dbReference type="Proteomes" id="UP000015101">
    <property type="component" value="Unassembled WGS sequence"/>
</dbReference>
<protein>
    <recommendedName>
        <fullName evidence="2">Carboxylesterase type B domain-containing protein</fullName>
    </recommendedName>
</protein>
<dbReference type="PANTHER" id="PTHR43903">
    <property type="entry name" value="NEUROLIGIN"/>
    <property type="match status" value="1"/>
</dbReference>
<feature type="domain" description="Carboxylesterase type B" evidence="2">
    <location>
        <begin position="86"/>
        <end position="424"/>
    </location>
</feature>